<name>A0ABT4CVN2_9CLOT</name>
<feature type="transmembrane region" description="Helical" evidence="1">
    <location>
        <begin position="100"/>
        <end position="125"/>
    </location>
</feature>
<dbReference type="EMBL" id="JAPQER010000001">
    <property type="protein sequence ID" value="MCY6483045.1"/>
    <property type="molecule type" value="Genomic_DNA"/>
</dbReference>
<evidence type="ECO:0000313" key="3">
    <source>
        <dbReference type="EMBL" id="MCY6483045.1"/>
    </source>
</evidence>
<keyword evidence="1" id="KW-0812">Transmembrane</keyword>
<proteinExistence type="predicted"/>
<organism evidence="3 4">
    <name type="scientific">Clostridium aestuarii</name>
    <dbReference type="NCBI Taxonomy" id="338193"/>
    <lineage>
        <taxon>Bacteria</taxon>
        <taxon>Bacillati</taxon>
        <taxon>Bacillota</taxon>
        <taxon>Clostridia</taxon>
        <taxon>Eubacteriales</taxon>
        <taxon>Clostridiaceae</taxon>
        <taxon>Clostridium</taxon>
    </lineage>
</organism>
<dbReference type="Proteomes" id="UP001078443">
    <property type="component" value="Unassembled WGS sequence"/>
</dbReference>
<keyword evidence="4" id="KW-1185">Reference proteome</keyword>
<sequence length="296" mass="32444">MFSNERGLFKEAKKAKFLPNIIVAYILAIAFLIGGEILGIVTSKVFKVSLYGSNSIRMMFDLIFSFGFVALVIFTWVKFIEKRNISSVGFSKINFIKKYFMGFISGVVMFSSVVMILGITGHIVIDKTPTAPVGMAALSSVLIILPGWIIQSGTEEILSRGWLMNVLGARYNVKLGLFSSALLFGLLHMFNDNVSVIAIINIIIVGIFLGLYVIKTEDLWGACGLHCAWNWIQGNIFGFEVSGEKISTGSIMKLKLVGDEWFTGGAFGPEAGIAATIVLLAGITVILFRQPKKIIY</sequence>
<feature type="transmembrane region" description="Helical" evidence="1">
    <location>
        <begin position="131"/>
        <end position="150"/>
    </location>
</feature>
<keyword evidence="1" id="KW-0472">Membrane</keyword>
<evidence type="ECO:0000313" key="4">
    <source>
        <dbReference type="Proteomes" id="UP001078443"/>
    </source>
</evidence>
<keyword evidence="1" id="KW-1133">Transmembrane helix</keyword>
<feature type="transmembrane region" description="Helical" evidence="1">
    <location>
        <begin position="271"/>
        <end position="288"/>
    </location>
</feature>
<evidence type="ECO:0000259" key="2">
    <source>
        <dbReference type="Pfam" id="PF02517"/>
    </source>
</evidence>
<feature type="transmembrane region" description="Helical" evidence="1">
    <location>
        <begin position="21"/>
        <end position="42"/>
    </location>
</feature>
<dbReference type="PANTHER" id="PTHR39430">
    <property type="entry name" value="MEMBRANE-ASSOCIATED PROTEASE-RELATED"/>
    <property type="match status" value="1"/>
</dbReference>
<dbReference type="Pfam" id="PF02517">
    <property type="entry name" value="Rce1-like"/>
    <property type="match status" value="1"/>
</dbReference>
<gene>
    <name evidence="3" type="ORF">OW763_01590</name>
</gene>
<dbReference type="RefSeq" id="WP_268039311.1">
    <property type="nucleotide sequence ID" value="NZ_JAPQER010000001.1"/>
</dbReference>
<comment type="caution">
    <text evidence="3">The sequence shown here is derived from an EMBL/GenBank/DDBJ whole genome shotgun (WGS) entry which is preliminary data.</text>
</comment>
<feature type="transmembrane region" description="Helical" evidence="1">
    <location>
        <begin position="219"/>
        <end position="239"/>
    </location>
</feature>
<feature type="transmembrane region" description="Helical" evidence="1">
    <location>
        <begin position="196"/>
        <end position="214"/>
    </location>
</feature>
<feature type="domain" description="CAAX prenyl protease 2/Lysostaphin resistance protein A-like" evidence="2">
    <location>
        <begin position="139"/>
        <end position="232"/>
    </location>
</feature>
<evidence type="ECO:0000256" key="1">
    <source>
        <dbReference type="SAM" id="Phobius"/>
    </source>
</evidence>
<dbReference type="PANTHER" id="PTHR39430:SF1">
    <property type="entry name" value="PROTEASE"/>
    <property type="match status" value="1"/>
</dbReference>
<feature type="transmembrane region" description="Helical" evidence="1">
    <location>
        <begin position="62"/>
        <end position="80"/>
    </location>
</feature>
<dbReference type="InterPro" id="IPR003675">
    <property type="entry name" value="Rce1/LyrA-like_dom"/>
</dbReference>
<protein>
    <submittedName>
        <fullName evidence="3">Type II CAAX endopeptidase family protein</fullName>
    </submittedName>
</protein>
<reference evidence="3" key="1">
    <citation type="submission" date="2022-12" db="EMBL/GenBank/DDBJ databases">
        <authorList>
            <person name="Wang J."/>
        </authorList>
    </citation>
    <scope>NUCLEOTIDE SEQUENCE</scope>
    <source>
        <strain evidence="3">HY-45-18</strain>
    </source>
</reference>
<accession>A0ABT4CVN2</accession>
<feature type="transmembrane region" description="Helical" evidence="1">
    <location>
        <begin position="171"/>
        <end position="190"/>
    </location>
</feature>